<name>A0A0F6W5X3_9BACT</name>
<dbReference type="EMBL" id="CP011125">
    <property type="protein sequence ID" value="AKF08312.1"/>
    <property type="molecule type" value="Genomic_DNA"/>
</dbReference>
<dbReference type="Proteomes" id="UP000034883">
    <property type="component" value="Chromosome"/>
</dbReference>
<protein>
    <submittedName>
        <fullName evidence="2">Uncharacterized protein</fullName>
    </submittedName>
</protein>
<keyword evidence="3" id="KW-1185">Reference proteome</keyword>
<organism evidence="2 3">
    <name type="scientific">Sandaracinus amylolyticus</name>
    <dbReference type="NCBI Taxonomy" id="927083"/>
    <lineage>
        <taxon>Bacteria</taxon>
        <taxon>Pseudomonadati</taxon>
        <taxon>Myxococcota</taxon>
        <taxon>Polyangia</taxon>
        <taxon>Polyangiales</taxon>
        <taxon>Sandaracinaceae</taxon>
        <taxon>Sandaracinus</taxon>
    </lineage>
</organism>
<gene>
    <name evidence="2" type="ORF">DB32_005461</name>
</gene>
<evidence type="ECO:0000313" key="3">
    <source>
        <dbReference type="Proteomes" id="UP000034883"/>
    </source>
</evidence>
<feature type="transmembrane region" description="Helical" evidence="1">
    <location>
        <begin position="29"/>
        <end position="54"/>
    </location>
</feature>
<keyword evidence="1" id="KW-0472">Membrane</keyword>
<sequence length="67" mass="7356">MTMRRTKTRRAPGEPALHHDERGAYQVEYLAVLVLVSLVTAFAIATVAIPLVLYHASIREAVTSPVP</sequence>
<dbReference type="RefSeq" id="WP_053235471.1">
    <property type="nucleotide sequence ID" value="NZ_CP011125.1"/>
</dbReference>
<dbReference type="STRING" id="927083.DB32_005461"/>
<dbReference type="AlphaFoldDB" id="A0A0F6W5X3"/>
<evidence type="ECO:0000313" key="2">
    <source>
        <dbReference type="EMBL" id="AKF08312.1"/>
    </source>
</evidence>
<keyword evidence="1" id="KW-1133">Transmembrane helix</keyword>
<proteinExistence type="predicted"/>
<dbReference type="KEGG" id="samy:DB32_005461"/>
<accession>A0A0F6W5X3</accession>
<keyword evidence="1" id="KW-0812">Transmembrane</keyword>
<reference evidence="2 3" key="1">
    <citation type="submission" date="2015-03" db="EMBL/GenBank/DDBJ databases">
        <title>Genome assembly of Sandaracinus amylolyticus DSM 53668.</title>
        <authorList>
            <person name="Sharma G."/>
            <person name="Subramanian S."/>
        </authorList>
    </citation>
    <scope>NUCLEOTIDE SEQUENCE [LARGE SCALE GENOMIC DNA]</scope>
    <source>
        <strain evidence="2 3">DSM 53668</strain>
    </source>
</reference>
<evidence type="ECO:0000256" key="1">
    <source>
        <dbReference type="SAM" id="Phobius"/>
    </source>
</evidence>